<gene>
    <name evidence="2" type="ORF">UU49_C0020G0007</name>
</gene>
<reference evidence="2 3" key="1">
    <citation type="journal article" date="2015" name="Nature">
        <title>rRNA introns, odd ribosomes, and small enigmatic genomes across a large radiation of phyla.</title>
        <authorList>
            <person name="Brown C.T."/>
            <person name="Hug L.A."/>
            <person name="Thomas B.C."/>
            <person name="Sharon I."/>
            <person name="Castelle C.J."/>
            <person name="Singh A."/>
            <person name="Wilkins M.J."/>
            <person name="Williams K.H."/>
            <person name="Banfield J.F."/>
        </authorList>
    </citation>
    <scope>NUCLEOTIDE SEQUENCE [LARGE SCALE GENOMIC DNA]</scope>
</reference>
<name>A0A0G0VB53_9BACT</name>
<organism evidence="2 3">
    <name type="scientific">Candidatus Magasanikbacteria bacterium GW2011_GWC2_41_17</name>
    <dbReference type="NCBI Taxonomy" id="1619048"/>
    <lineage>
        <taxon>Bacteria</taxon>
        <taxon>Candidatus Magasanikiibacteriota</taxon>
    </lineage>
</organism>
<comment type="caution">
    <text evidence="2">The sequence shown here is derived from an EMBL/GenBank/DDBJ whole genome shotgun (WGS) entry which is preliminary data.</text>
</comment>
<sequence>MGNAADIQRRFSPGDVLLELRRLSPKLATMSSNERAIFICAQFGASPFNVKEVEVPEEVLRMVSLQVCRGIRCLPISFKDGRLTLCVADPTNQTISMVGSKLEIMIASQDDIMAAIDRLYGLMEAPTEIIG</sequence>
<evidence type="ECO:0000259" key="1">
    <source>
        <dbReference type="Pfam" id="PF05157"/>
    </source>
</evidence>
<dbReference type="Gene3D" id="3.30.300.160">
    <property type="entry name" value="Type II secretion system, protein E, N-terminal domain"/>
    <property type="match status" value="1"/>
</dbReference>
<feature type="domain" description="Type II secretion system protein GspE N-terminal" evidence="1">
    <location>
        <begin position="49"/>
        <end position="124"/>
    </location>
</feature>
<evidence type="ECO:0000313" key="3">
    <source>
        <dbReference type="Proteomes" id="UP000034108"/>
    </source>
</evidence>
<accession>A0A0G0VB53</accession>
<dbReference type="InterPro" id="IPR007831">
    <property type="entry name" value="T2SS_GspE_N"/>
</dbReference>
<dbReference type="STRING" id="1619048.UU49_C0020G0007"/>
<evidence type="ECO:0000313" key="2">
    <source>
        <dbReference type="EMBL" id="KKR98143.1"/>
    </source>
</evidence>
<dbReference type="Pfam" id="PF05157">
    <property type="entry name" value="MshEN"/>
    <property type="match status" value="1"/>
</dbReference>
<proteinExistence type="predicted"/>
<dbReference type="EMBL" id="LCAV01000020">
    <property type="protein sequence ID" value="KKR98143.1"/>
    <property type="molecule type" value="Genomic_DNA"/>
</dbReference>
<dbReference type="SUPFAM" id="SSF160246">
    <property type="entry name" value="EspE N-terminal domain-like"/>
    <property type="match status" value="1"/>
</dbReference>
<dbReference type="Proteomes" id="UP000034108">
    <property type="component" value="Unassembled WGS sequence"/>
</dbReference>
<protein>
    <submittedName>
        <fullName evidence="2">Type IV pilus biogenesis protein PilB</fullName>
    </submittedName>
</protein>
<dbReference type="AlphaFoldDB" id="A0A0G0VB53"/>
<dbReference type="InterPro" id="IPR037257">
    <property type="entry name" value="T2SS_E_N_sf"/>
</dbReference>